<proteinExistence type="predicted"/>
<dbReference type="VEuPathDB" id="VectorBase:PPAPM1_009546"/>
<dbReference type="Proteomes" id="UP000092462">
    <property type="component" value="Unassembled WGS sequence"/>
</dbReference>
<name>A0A1B0GQ42_PHLPP</name>
<reference evidence="1" key="1">
    <citation type="submission" date="2022-08" db="UniProtKB">
        <authorList>
            <consortium name="EnsemblMetazoa"/>
        </authorList>
    </citation>
    <scope>IDENTIFICATION</scope>
    <source>
        <strain evidence="1">Israel</strain>
    </source>
</reference>
<dbReference type="EMBL" id="AJVK01067532">
    <property type="status" value="NOT_ANNOTATED_CDS"/>
    <property type="molecule type" value="Genomic_DNA"/>
</dbReference>
<evidence type="ECO:0000313" key="1">
    <source>
        <dbReference type="EnsemblMetazoa" id="PPAI008767-PA"/>
    </source>
</evidence>
<dbReference type="AlphaFoldDB" id="A0A1B0GQ42"/>
<dbReference type="EnsemblMetazoa" id="PPAI008767-RA">
    <property type="protein sequence ID" value="PPAI008767-PA"/>
    <property type="gene ID" value="PPAI008767"/>
</dbReference>
<sequence>PKDVGSKTSKSPSNVPDYLLDKRPQFVCVGQILKDLTEELKITKIQSKIPVRNINIPSYWIEIKMTDGRKVTFWLDLLDKEATMADSKTPTAILRLKMRLVRNMEQDFVLVNVVNKEGEELKEILRKAIKEHLESLDSESEDEIQGVIK</sequence>
<organism evidence="1 2">
    <name type="scientific">Phlebotomus papatasi</name>
    <name type="common">Sandfly</name>
    <dbReference type="NCBI Taxonomy" id="29031"/>
    <lineage>
        <taxon>Eukaryota</taxon>
        <taxon>Metazoa</taxon>
        <taxon>Ecdysozoa</taxon>
        <taxon>Arthropoda</taxon>
        <taxon>Hexapoda</taxon>
        <taxon>Insecta</taxon>
        <taxon>Pterygota</taxon>
        <taxon>Neoptera</taxon>
        <taxon>Endopterygota</taxon>
        <taxon>Diptera</taxon>
        <taxon>Nematocera</taxon>
        <taxon>Psychodoidea</taxon>
        <taxon>Psychodidae</taxon>
        <taxon>Phlebotomus</taxon>
        <taxon>Phlebotomus</taxon>
    </lineage>
</organism>
<evidence type="ECO:0000313" key="2">
    <source>
        <dbReference type="Proteomes" id="UP000092462"/>
    </source>
</evidence>
<protein>
    <submittedName>
        <fullName evidence="1">Uncharacterized protein</fullName>
    </submittedName>
</protein>
<accession>A0A1B0GQ42</accession>
<dbReference type="VEuPathDB" id="VectorBase:PPAI008767"/>
<keyword evidence="2" id="KW-1185">Reference proteome</keyword>